<gene>
    <name evidence="2" type="ORF">APR03_004284</name>
</gene>
<protein>
    <recommendedName>
        <fullName evidence="1">CoA-binding domain-containing protein</fullName>
    </recommendedName>
</protein>
<evidence type="ECO:0000313" key="3">
    <source>
        <dbReference type="Proteomes" id="UP001139493"/>
    </source>
</evidence>
<dbReference type="Pfam" id="PF13380">
    <property type="entry name" value="CoA_binding_2"/>
    <property type="match status" value="1"/>
</dbReference>
<dbReference type="InterPro" id="IPR003781">
    <property type="entry name" value="CoA-bd"/>
</dbReference>
<dbReference type="InterPro" id="IPR036291">
    <property type="entry name" value="NAD(P)-bd_dom_sf"/>
</dbReference>
<dbReference type="Proteomes" id="UP001139493">
    <property type="component" value="Unassembled WGS sequence"/>
</dbReference>
<name>A0A9X2K0A9_9MICO</name>
<organism evidence="2 3">
    <name type="scientific">Promicromonospora thailandica</name>
    <dbReference type="NCBI Taxonomy" id="765201"/>
    <lineage>
        <taxon>Bacteria</taxon>
        <taxon>Bacillati</taxon>
        <taxon>Actinomycetota</taxon>
        <taxon>Actinomycetes</taxon>
        <taxon>Micrococcales</taxon>
        <taxon>Promicromonosporaceae</taxon>
        <taxon>Promicromonospora</taxon>
    </lineage>
</organism>
<dbReference type="Gene3D" id="3.40.50.720">
    <property type="entry name" value="NAD(P)-binding Rossmann-like Domain"/>
    <property type="match status" value="1"/>
</dbReference>
<dbReference type="AlphaFoldDB" id="A0A9X2K0A9"/>
<comment type="caution">
    <text evidence="2">The sequence shown here is derived from an EMBL/GenBank/DDBJ whole genome shotgun (WGS) entry which is preliminary data.</text>
</comment>
<proteinExistence type="predicted"/>
<dbReference type="EMBL" id="JAMTCS010000014">
    <property type="protein sequence ID" value="MCP2266914.1"/>
    <property type="molecule type" value="Genomic_DNA"/>
</dbReference>
<dbReference type="PANTHER" id="PTHR33303:SF2">
    <property type="entry name" value="COA-BINDING DOMAIN-CONTAINING PROTEIN"/>
    <property type="match status" value="1"/>
</dbReference>
<evidence type="ECO:0000313" key="2">
    <source>
        <dbReference type="EMBL" id="MCP2266914.1"/>
    </source>
</evidence>
<evidence type="ECO:0000259" key="1">
    <source>
        <dbReference type="SMART" id="SM00881"/>
    </source>
</evidence>
<dbReference type="PANTHER" id="PTHR33303">
    <property type="entry name" value="CYTOPLASMIC PROTEIN-RELATED"/>
    <property type="match status" value="1"/>
</dbReference>
<dbReference type="SMART" id="SM00881">
    <property type="entry name" value="CoA_binding"/>
    <property type="match status" value="1"/>
</dbReference>
<dbReference type="SUPFAM" id="SSF51735">
    <property type="entry name" value="NAD(P)-binding Rossmann-fold domains"/>
    <property type="match status" value="1"/>
</dbReference>
<keyword evidence="3" id="KW-1185">Reference proteome</keyword>
<sequence length="139" mass="14681">MDDEDFKTLLDATQTVAVVGLSTHPEKPSVEVAKILLAAGYDVIPVHPTATEILGRKAYATLADIPVPVDVVDVFRPSGEAPEIARQAVEIGAGTLWLQLGLTSGEARDTAEAAGLRYVEDICIGATTLRLGNTARDAR</sequence>
<feature type="domain" description="CoA-binding" evidence="1">
    <location>
        <begin position="9"/>
        <end position="102"/>
    </location>
</feature>
<reference evidence="2" key="1">
    <citation type="submission" date="2022-06" db="EMBL/GenBank/DDBJ databases">
        <title>Genomic Encyclopedia of Archaeal and Bacterial Type Strains, Phase II (KMG-II): from individual species to whole genera.</title>
        <authorList>
            <person name="Goeker M."/>
        </authorList>
    </citation>
    <scope>NUCLEOTIDE SEQUENCE</scope>
    <source>
        <strain evidence="2">DSM 26652</strain>
    </source>
</reference>
<accession>A0A9X2K0A9</accession>